<keyword evidence="6 7" id="KW-0472">Membrane</keyword>
<dbReference type="PANTHER" id="PTHR20955:SF1">
    <property type="entry name" value="PROTEIN JAGUNAL HOMOLOG 1"/>
    <property type="match status" value="1"/>
</dbReference>
<dbReference type="AlphaFoldDB" id="A0A0N4U5S1"/>
<feature type="transmembrane region" description="Helical" evidence="7">
    <location>
        <begin position="157"/>
        <end position="181"/>
    </location>
</feature>
<keyword evidence="10" id="KW-1185">Reference proteome</keyword>
<reference evidence="8 10" key="2">
    <citation type="submission" date="2018-11" db="EMBL/GenBank/DDBJ databases">
        <authorList>
            <consortium name="Pathogen Informatics"/>
        </authorList>
    </citation>
    <scope>NUCLEOTIDE SEQUENCE [LARGE SCALE GENOMIC DNA]</scope>
</reference>
<protein>
    <submittedName>
        <fullName evidence="11">Protein jagunal</fullName>
    </submittedName>
</protein>
<evidence type="ECO:0000256" key="4">
    <source>
        <dbReference type="ARBA" id="ARBA00022824"/>
    </source>
</evidence>
<reference evidence="11" key="1">
    <citation type="submission" date="2017-02" db="UniProtKB">
        <authorList>
            <consortium name="WormBaseParasite"/>
        </authorList>
    </citation>
    <scope>IDENTIFICATION</scope>
</reference>
<keyword evidence="3 7" id="KW-0812">Transmembrane</keyword>
<evidence type="ECO:0000313" key="8">
    <source>
        <dbReference type="EMBL" id="VDN56601.1"/>
    </source>
</evidence>
<feature type="transmembrane region" description="Helical" evidence="7">
    <location>
        <begin position="39"/>
        <end position="61"/>
    </location>
</feature>
<dbReference type="EMBL" id="UYYG01001156">
    <property type="protein sequence ID" value="VDN56601.1"/>
    <property type="molecule type" value="Genomic_DNA"/>
</dbReference>
<feature type="transmembrane region" description="Helical" evidence="7">
    <location>
        <begin position="81"/>
        <end position="100"/>
    </location>
</feature>
<sequence>MSSRFGPRALGTDGTDFRHRQRIAFHYQFSAQYKTYLKIIFFFHFLVLIVMWLKVGGEILVHDLSLQWSYYSSLDLPSAYPWEYVWSLSFISIILGLASFRRNKINLLRMSYYSEFVFGILPCAVGLGSLLPELIDYLSDMENSQTPTFKGSFPMVIIWYIFFIVVLQIHIFSMYFSYHLLAAWQPQVKKD</sequence>
<keyword evidence="5 7" id="KW-1133">Transmembrane helix</keyword>
<dbReference type="Pfam" id="PF07086">
    <property type="entry name" value="Jagunal"/>
    <property type="match status" value="1"/>
</dbReference>
<dbReference type="InterPro" id="IPR009787">
    <property type="entry name" value="Jagunal"/>
</dbReference>
<evidence type="ECO:0000256" key="1">
    <source>
        <dbReference type="ARBA" id="ARBA00004477"/>
    </source>
</evidence>
<dbReference type="GO" id="GO:0016192">
    <property type="term" value="P:vesicle-mediated transport"/>
    <property type="evidence" value="ECO:0007669"/>
    <property type="project" value="TreeGrafter"/>
</dbReference>
<name>A0A0N4U5S1_DRAME</name>
<evidence type="ECO:0000256" key="6">
    <source>
        <dbReference type="ARBA" id="ARBA00023136"/>
    </source>
</evidence>
<dbReference type="STRING" id="318479.A0A0N4U5S1"/>
<evidence type="ECO:0000313" key="10">
    <source>
        <dbReference type="Proteomes" id="UP000274756"/>
    </source>
</evidence>
<evidence type="ECO:0000256" key="3">
    <source>
        <dbReference type="ARBA" id="ARBA00022692"/>
    </source>
</evidence>
<dbReference type="OrthoDB" id="8914197at2759"/>
<dbReference type="Proteomes" id="UP000274756">
    <property type="component" value="Unassembled WGS sequence"/>
</dbReference>
<keyword evidence="4" id="KW-0256">Endoplasmic reticulum</keyword>
<evidence type="ECO:0000256" key="5">
    <source>
        <dbReference type="ARBA" id="ARBA00022989"/>
    </source>
</evidence>
<proteinExistence type="inferred from homology"/>
<evidence type="ECO:0000256" key="7">
    <source>
        <dbReference type="SAM" id="Phobius"/>
    </source>
</evidence>
<gene>
    <name evidence="8" type="ORF">DME_LOCUS6574</name>
</gene>
<feature type="transmembrane region" description="Helical" evidence="7">
    <location>
        <begin position="112"/>
        <end position="131"/>
    </location>
</feature>
<organism evidence="9 11">
    <name type="scientific">Dracunculus medinensis</name>
    <name type="common">Guinea worm</name>
    <dbReference type="NCBI Taxonomy" id="318479"/>
    <lineage>
        <taxon>Eukaryota</taxon>
        <taxon>Metazoa</taxon>
        <taxon>Ecdysozoa</taxon>
        <taxon>Nematoda</taxon>
        <taxon>Chromadorea</taxon>
        <taxon>Rhabditida</taxon>
        <taxon>Spirurina</taxon>
        <taxon>Dracunculoidea</taxon>
        <taxon>Dracunculidae</taxon>
        <taxon>Dracunculus</taxon>
    </lineage>
</organism>
<accession>A0A0N4U5S1</accession>
<evidence type="ECO:0000313" key="11">
    <source>
        <dbReference type="WBParaSite" id="DME_0000221401-mRNA-1"/>
    </source>
</evidence>
<dbReference type="GO" id="GO:0005789">
    <property type="term" value="C:endoplasmic reticulum membrane"/>
    <property type="evidence" value="ECO:0007669"/>
    <property type="project" value="UniProtKB-SubCell"/>
</dbReference>
<comment type="similarity">
    <text evidence="2">Belongs to the jagunal family.</text>
</comment>
<evidence type="ECO:0000313" key="9">
    <source>
        <dbReference type="Proteomes" id="UP000038040"/>
    </source>
</evidence>
<dbReference type="Proteomes" id="UP000038040">
    <property type="component" value="Unplaced"/>
</dbReference>
<dbReference type="PANTHER" id="PTHR20955">
    <property type="entry name" value="PROTEIN JAGUNAL HOMOLOG 1"/>
    <property type="match status" value="1"/>
</dbReference>
<comment type="subcellular location">
    <subcellularLocation>
        <location evidence="1">Endoplasmic reticulum membrane</location>
        <topology evidence="1">Multi-pass membrane protein</topology>
    </subcellularLocation>
</comment>
<dbReference type="WBParaSite" id="DME_0000221401-mRNA-1">
    <property type="protein sequence ID" value="DME_0000221401-mRNA-1"/>
    <property type="gene ID" value="DME_0000221401"/>
</dbReference>
<dbReference type="GO" id="GO:0007029">
    <property type="term" value="P:endoplasmic reticulum organization"/>
    <property type="evidence" value="ECO:0007669"/>
    <property type="project" value="InterPro"/>
</dbReference>
<evidence type="ECO:0000256" key="2">
    <source>
        <dbReference type="ARBA" id="ARBA00008462"/>
    </source>
</evidence>